<proteinExistence type="predicted"/>
<dbReference type="Proteomes" id="UP001290462">
    <property type="component" value="Unassembled WGS sequence"/>
</dbReference>
<keyword evidence="1" id="KW-0472">Membrane</keyword>
<feature type="transmembrane region" description="Helical" evidence="1">
    <location>
        <begin position="66"/>
        <end position="85"/>
    </location>
</feature>
<organism evidence="2 3">
    <name type="scientific">Carnobacterium maltaromaticum</name>
    <name type="common">Carnobacterium piscicola</name>
    <dbReference type="NCBI Taxonomy" id="2751"/>
    <lineage>
        <taxon>Bacteria</taxon>
        <taxon>Bacillati</taxon>
        <taxon>Bacillota</taxon>
        <taxon>Bacilli</taxon>
        <taxon>Lactobacillales</taxon>
        <taxon>Carnobacteriaceae</taxon>
        <taxon>Carnobacterium</taxon>
    </lineage>
</organism>
<dbReference type="AlphaFoldDB" id="A0AAW9K408"/>
<dbReference type="GeneID" id="83605961"/>
<name>A0AAW9K408_CARML</name>
<keyword evidence="1" id="KW-0812">Transmembrane</keyword>
<evidence type="ECO:0000313" key="3">
    <source>
        <dbReference type="Proteomes" id="UP001290462"/>
    </source>
</evidence>
<comment type="caution">
    <text evidence="2">The sequence shown here is derived from an EMBL/GenBank/DDBJ whole genome shotgun (WGS) entry which is preliminary data.</text>
</comment>
<accession>A0AAW9K408</accession>
<evidence type="ECO:0000256" key="1">
    <source>
        <dbReference type="SAM" id="Phobius"/>
    </source>
</evidence>
<protein>
    <submittedName>
        <fullName evidence="2">Uncharacterized protein</fullName>
    </submittedName>
</protein>
<keyword evidence="1" id="KW-1133">Transmembrane helix</keyword>
<evidence type="ECO:0000313" key="2">
    <source>
        <dbReference type="EMBL" id="MDZ5757986.1"/>
    </source>
</evidence>
<sequence>MEKFIRNTTKKSFEITRNLVDTTENLTDKALDPVIMRKGFKVNTLVNGLLLTVPVGQLVLNQKLNGWGLGIGVLSTTSLLINLYLKRNQK</sequence>
<feature type="transmembrane region" description="Helical" evidence="1">
    <location>
        <begin position="42"/>
        <end position="60"/>
    </location>
</feature>
<dbReference type="EMBL" id="JAVBVO010000003">
    <property type="protein sequence ID" value="MDZ5757986.1"/>
    <property type="molecule type" value="Genomic_DNA"/>
</dbReference>
<gene>
    <name evidence="2" type="ORF">RAK27_04870</name>
</gene>
<dbReference type="RefSeq" id="WP_010053711.1">
    <property type="nucleotide sequence ID" value="NZ_BJOJ01000009.1"/>
</dbReference>
<reference evidence="2" key="1">
    <citation type="submission" date="2023-08" db="EMBL/GenBank/DDBJ databases">
        <title>Genomic characterization of piscicolin 126 produced by Carnobacterium maltaromaticum CM22 strain isolated from salmon (Salmo salar).</title>
        <authorList>
            <person name="Gonzalez-Gragera E."/>
            <person name="Garcia-Lopez J.D."/>
            <person name="Teso-Perez C."/>
            <person name="Gimenez-Hernandez I."/>
            <person name="Peralta-Sanchez J.M."/>
            <person name="Valdivia E."/>
            <person name="Montalban-Lopez M."/>
            <person name="Martin-Platero A.M."/>
            <person name="Banos A."/>
            <person name="Martinez-Bueno M."/>
        </authorList>
    </citation>
    <scope>NUCLEOTIDE SEQUENCE</scope>
    <source>
        <strain evidence="2">CM22</strain>
    </source>
</reference>